<keyword evidence="2" id="KW-1185">Reference proteome</keyword>
<name>A0AAW0IP16_QUESU</name>
<evidence type="ECO:0000313" key="1">
    <source>
        <dbReference type="EMBL" id="KAK7815891.1"/>
    </source>
</evidence>
<dbReference type="EMBL" id="PKMF04000974">
    <property type="protein sequence ID" value="KAK7815891.1"/>
    <property type="molecule type" value="Genomic_DNA"/>
</dbReference>
<dbReference type="Proteomes" id="UP000237347">
    <property type="component" value="Unassembled WGS sequence"/>
</dbReference>
<comment type="caution">
    <text evidence="1">The sequence shown here is derived from an EMBL/GenBank/DDBJ whole genome shotgun (WGS) entry which is preliminary data.</text>
</comment>
<proteinExistence type="predicted"/>
<organism evidence="1 2">
    <name type="scientific">Quercus suber</name>
    <name type="common">Cork oak</name>
    <dbReference type="NCBI Taxonomy" id="58331"/>
    <lineage>
        <taxon>Eukaryota</taxon>
        <taxon>Viridiplantae</taxon>
        <taxon>Streptophyta</taxon>
        <taxon>Embryophyta</taxon>
        <taxon>Tracheophyta</taxon>
        <taxon>Spermatophyta</taxon>
        <taxon>Magnoliopsida</taxon>
        <taxon>eudicotyledons</taxon>
        <taxon>Gunneridae</taxon>
        <taxon>Pentapetalae</taxon>
        <taxon>rosids</taxon>
        <taxon>fabids</taxon>
        <taxon>Fagales</taxon>
        <taxon>Fagaceae</taxon>
        <taxon>Quercus</taxon>
    </lineage>
</organism>
<evidence type="ECO:0000313" key="2">
    <source>
        <dbReference type="Proteomes" id="UP000237347"/>
    </source>
</evidence>
<reference evidence="1 2" key="1">
    <citation type="journal article" date="2018" name="Sci. Data">
        <title>The draft genome sequence of cork oak.</title>
        <authorList>
            <person name="Ramos A.M."/>
            <person name="Usie A."/>
            <person name="Barbosa P."/>
            <person name="Barros P.M."/>
            <person name="Capote T."/>
            <person name="Chaves I."/>
            <person name="Simoes F."/>
            <person name="Abreu I."/>
            <person name="Carrasquinho I."/>
            <person name="Faro C."/>
            <person name="Guimaraes J.B."/>
            <person name="Mendonca D."/>
            <person name="Nobrega F."/>
            <person name="Rodrigues L."/>
            <person name="Saibo N.J.M."/>
            <person name="Varela M.C."/>
            <person name="Egas C."/>
            <person name="Matos J."/>
            <person name="Miguel C.M."/>
            <person name="Oliveira M.M."/>
            <person name="Ricardo C.P."/>
            <person name="Goncalves S."/>
        </authorList>
    </citation>
    <scope>NUCLEOTIDE SEQUENCE [LARGE SCALE GENOMIC DNA]</scope>
    <source>
        <strain evidence="2">cv. HL8</strain>
    </source>
</reference>
<dbReference type="AlphaFoldDB" id="A0AAW0IP16"/>
<accession>A0AAW0IP16</accession>
<sequence>MESKLLQMPYMLENSCSRVPTPRILVPVLTSRVPVTFSRRTEVEVAVSSSAKEVGLELESAILSFKAGGLLNENSFELKSKVNPDEALFKPVPTASRPPRQKPKIFFYTSENPDPFGDLPRIQVAVYV</sequence>
<gene>
    <name evidence="1" type="ORF">CFP56_001055</name>
</gene>
<protein>
    <submittedName>
        <fullName evidence="1">Uncharacterized protein</fullName>
    </submittedName>
</protein>